<evidence type="ECO:0000313" key="3">
    <source>
        <dbReference type="EMBL" id="CAN74677.1"/>
    </source>
</evidence>
<protein>
    <submittedName>
        <fullName evidence="3">Uncharacterized protein</fullName>
    </submittedName>
</protein>
<feature type="signal peptide" evidence="2">
    <location>
        <begin position="1"/>
        <end position="22"/>
    </location>
</feature>
<name>A5BJM7_VITVI</name>
<gene>
    <name evidence="3" type="ORF">VITISV_044268</name>
</gene>
<dbReference type="AlphaFoldDB" id="A5BJM7"/>
<reference evidence="3" key="1">
    <citation type="journal article" date="2007" name="PLoS ONE">
        <title>The first genome sequence of an elite grapevine cultivar (Pinot noir Vitis vinifera L.): coping with a highly heterozygous genome.</title>
        <authorList>
            <person name="Velasco R."/>
            <person name="Zharkikh A."/>
            <person name="Troggio M."/>
            <person name="Cartwright D.A."/>
            <person name="Cestaro A."/>
            <person name="Pruss D."/>
            <person name="Pindo M."/>
            <person name="FitzGerald L.M."/>
            <person name="Vezzulli S."/>
            <person name="Reid J."/>
            <person name="Malacarne G."/>
            <person name="Iliev D."/>
            <person name="Coppola G."/>
            <person name="Wardell B."/>
            <person name="Micheletti D."/>
            <person name="Macalma T."/>
            <person name="Facci M."/>
            <person name="Mitchell J.T."/>
            <person name="Perazzolli M."/>
            <person name="Eldredge G."/>
            <person name="Gatto P."/>
            <person name="Oyzerski R."/>
            <person name="Moretto M."/>
            <person name="Gutin N."/>
            <person name="Stefanini M."/>
            <person name="Chen Y."/>
            <person name="Segala C."/>
            <person name="Davenport C."/>
            <person name="Dematte L."/>
            <person name="Mraz A."/>
            <person name="Battilana J."/>
            <person name="Stormo K."/>
            <person name="Costa F."/>
            <person name="Tao Q."/>
            <person name="Si-Ammour A."/>
            <person name="Harkins T."/>
            <person name="Lackey A."/>
            <person name="Perbost C."/>
            <person name="Taillon B."/>
            <person name="Stella A."/>
            <person name="Solovyev V."/>
            <person name="Fawcett J.A."/>
            <person name="Sterck L."/>
            <person name="Vandepoele K."/>
            <person name="Grando S.M."/>
            <person name="Toppo S."/>
            <person name="Moser C."/>
            <person name="Lanchbury J."/>
            <person name="Bogden R."/>
            <person name="Skolnick M."/>
            <person name="Sgaramella V."/>
            <person name="Bhatnagar S.K."/>
            <person name="Fontana P."/>
            <person name="Gutin A."/>
            <person name="Van de Peer Y."/>
            <person name="Salamini F."/>
            <person name="Viola R."/>
        </authorList>
    </citation>
    <scope>NUCLEOTIDE SEQUENCE</scope>
</reference>
<accession>A5BJM7</accession>
<proteinExistence type="predicted"/>
<evidence type="ECO:0000256" key="1">
    <source>
        <dbReference type="SAM" id="MobiDB-lite"/>
    </source>
</evidence>
<keyword evidence="2" id="KW-0732">Signal</keyword>
<feature type="compositionally biased region" description="Basic and acidic residues" evidence="1">
    <location>
        <begin position="24"/>
        <end position="39"/>
    </location>
</feature>
<feature type="region of interest" description="Disordered" evidence="1">
    <location>
        <begin position="24"/>
        <end position="86"/>
    </location>
</feature>
<feature type="chain" id="PRO_5002679837" evidence="2">
    <location>
        <begin position="23"/>
        <end position="86"/>
    </location>
</feature>
<evidence type="ECO:0000256" key="2">
    <source>
        <dbReference type="SAM" id="SignalP"/>
    </source>
</evidence>
<dbReference type="EMBL" id="AM461761">
    <property type="protein sequence ID" value="CAN74677.1"/>
    <property type="molecule type" value="Genomic_DNA"/>
</dbReference>
<sequence length="86" mass="9584">MAHTYLLVLFLGVMILSTASLADYHKPPVGEEPPPEKRPPPYGHYPGPSLVENAKDSHKFPNGVKFPKENAELHGKFERMKPGHPD</sequence>
<feature type="compositionally biased region" description="Basic and acidic residues" evidence="1">
    <location>
        <begin position="66"/>
        <end position="86"/>
    </location>
</feature>
<organism evidence="3">
    <name type="scientific">Vitis vinifera</name>
    <name type="common">Grape</name>
    <dbReference type="NCBI Taxonomy" id="29760"/>
    <lineage>
        <taxon>Eukaryota</taxon>
        <taxon>Viridiplantae</taxon>
        <taxon>Streptophyta</taxon>
        <taxon>Embryophyta</taxon>
        <taxon>Tracheophyta</taxon>
        <taxon>Spermatophyta</taxon>
        <taxon>Magnoliopsida</taxon>
        <taxon>eudicotyledons</taxon>
        <taxon>Gunneridae</taxon>
        <taxon>Pentapetalae</taxon>
        <taxon>rosids</taxon>
        <taxon>Vitales</taxon>
        <taxon>Vitaceae</taxon>
        <taxon>Viteae</taxon>
        <taxon>Vitis</taxon>
    </lineage>
</organism>